<reference evidence="1 2" key="1">
    <citation type="journal article" date="2024" name="J Genomics">
        <title>Draft genome sequencing and assembly of Favolaschia claudopus CIRM-BRFM 2984 isolated from oak limbs.</title>
        <authorList>
            <person name="Navarro D."/>
            <person name="Drula E."/>
            <person name="Chaduli D."/>
            <person name="Cazenave R."/>
            <person name="Ahrendt S."/>
            <person name="Wang J."/>
            <person name="Lipzen A."/>
            <person name="Daum C."/>
            <person name="Barry K."/>
            <person name="Grigoriev I.V."/>
            <person name="Favel A."/>
            <person name="Rosso M.N."/>
            <person name="Martin F."/>
        </authorList>
    </citation>
    <scope>NUCLEOTIDE SEQUENCE [LARGE SCALE GENOMIC DNA]</scope>
    <source>
        <strain evidence="1 2">CIRM-BRFM 2984</strain>
    </source>
</reference>
<dbReference type="EMBL" id="JAWWNJ010000002">
    <property type="protein sequence ID" value="KAK7061274.1"/>
    <property type="molecule type" value="Genomic_DNA"/>
</dbReference>
<dbReference type="Proteomes" id="UP001362999">
    <property type="component" value="Unassembled WGS sequence"/>
</dbReference>
<evidence type="ECO:0000313" key="2">
    <source>
        <dbReference type="Proteomes" id="UP001362999"/>
    </source>
</evidence>
<evidence type="ECO:0000313" key="1">
    <source>
        <dbReference type="EMBL" id="KAK7061274.1"/>
    </source>
</evidence>
<keyword evidence="2" id="KW-1185">Reference proteome</keyword>
<organism evidence="1 2">
    <name type="scientific">Favolaschia claudopus</name>
    <dbReference type="NCBI Taxonomy" id="2862362"/>
    <lineage>
        <taxon>Eukaryota</taxon>
        <taxon>Fungi</taxon>
        <taxon>Dikarya</taxon>
        <taxon>Basidiomycota</taxon>
        <taxon>Agaricomycotina</taxon>
        <taxon>Agaricomycetes</taxon>
        <taxon>Agaricomycetidae</taxon>
        <taxon>Agaricales</taxon>
        <taxon>Marasmiineae</taxon>
        <taxon>Mycenaceae</taxon>
        <taxon>Favolaschia</taxon>
    </lineage>
</organism>
<name>A0AAW0E994_9AGAR</name>
<proteinExistence type="predicted"/>
<gene>
    <name evidence="1" type="ORF">R3P38DRAFT_2828549</name>
</gene>
<comment type="caution">
    <text evidence="1">The sequence shown here is derived from an EMBL/GenBank/DDBJ whole genome shotgun (WGS) entry which is preliminary data.</text>
</comment>
<sequence length="51" mass="6214">RVEWATENDVKNIQRARKEFVKRVVTDAQNECCFWLVWSRRSCRRLGDGDW</sequence>
<dbReference type="AlphaFoldDB" id="A0AAW0E994"/>
<accession>A0AAW0E994</accession>
<protein>
    <submittedName>
        <fullName evidence="1">Uncharacterized protein</fullName>
    </submittedName>
</protein>
<feature type="non-terminal residue" evidence="1">
    <location>
        <position position="1"/>
    </location>
</feature>